<evidence type="ECO:0000256" key="1">
    <source>
        <dbReference type="SAM" id="MobiDB-lite"/>
    </source>
</evidence>
<sequence length="258" mass="27493">MVANADRKPDQRLWPDQVYIDAVWESSLTSTQKIAALCYANHARTNRERDRAWVVYGRFMQQTGIRSRNTVAKVHQDLLGAGWLEDAGPRPGHKQIRVYWLALPAATGIEISTGTDFDTGTASDQTGTDFEPGPVRKSRATSTDFGTGPVPKSVRDPLSGDPLKDLPETSAPTGAATQSAAPSGETPAVAEEEGEPLPKDQAIARARASLGVVGKGKPASRWKPYRSSNEGPNPNYDPRIAAAAAGHLEAVEPGGDAA</sequence>
<comment type="caution">
    <text evidence="2">The sequence shown here is derived from an EMBL/GenBank/DDBJ whole genome shotgun (WGS) entry which is preliminary data.</text>
</comment>
<keyword evidence="3" id="KW-1185">Reference proteome</keyword>
<name>A0A7W9G2W6_9ACTN</name>
<dbReference type="EMBL" id="JACHMB010000001">
    <property type="protein sequence ID" value="MBB5776225.1"/>
    <property type="molecule type" value="Genomic_DNA"/>
</dbReference>
<dbReference type="RefSeq" id="WP_185069778.1">
    <property type="nucleotide sequence ID" value="NZ_JACHMB010000001.1"/>
</dbReference>
<feature type="compositionally biased region" description="Polar residues" evidence="1">
    <location>
        <begin position="114"/>
        <end position="128"/>
    </location>
</feature>
<dbReference type="AlphaFoldDB" id="A0A7W9G2W6"/>
<protein>
    <recommendedName>
        <fullName evidence="4">Helix-turn-helix domain-containing protein</fullName>
    </recommendedName>
</protein>
<gene>
    <name evidence="2" type="ORF">HD596_002981</name>
</gene>
<accession>A0A7W9G2W6</accession>
<proteinExistence type="predicted"/>
<reference evidence="2 3" key="1">
    <citation type="submission" date="2020-08" db="EMBL/GenBank/DDBJ databases">
        <title>Sequencing the genomes of 1000 actinobacteria strains.</title>
        <authorList>
            <person name="Klenk H.-P."/>
        </authorList>
    </citation>
    <scope>NUCLEOTIDE SEQUENCE [LARGE SCALE GENOMIC DNA]</scope>
    <source>
        <strain evidence="2 3">DSM 45507</strain>
    </source>
</reference>
<evidence type="ECO:0008006" key="4">
    <source>
        <dbReference type="Google" id="ProtNLM"/>
    </source>
</evidence>
<dbReference type="Proteomes" id="UP000579153">
    <property type="component" value="Unassembled WGS sequence"/>
</dbReference>
<feature type="region of interest" description="Disordered" evidence="1">
    <location>
        <begin position="114"/>
        <end position="239"/>
    </location>
</feature>
<evidence type="ECO:0000313" key="3">
    <source>
        <dbReference type="Proteomes" id="UP000579153"/>
    </source>
</evidence>
<feature type="compositionally biased region" description="Polar residues" evidence="1">
    <location>
        <begin position="170"/>
        <end position="181"/>
    </location>
</feature>
<organism evidence="2 3">
    <name type="scientific">Nonomuraea jabiensis</name>
    <dbReference type="NCBI Taxonomy" id="882448"/>
    <lineage>
        <taxon>Bacteria</taxon>
        <taxon>Bacillati</taxon>
        <taxon>Actinomycetota</taxon>
        <taxon>Actinomycetes</taxon>
        <taxon>Streptosporangiales</taxon>
        <taxon>Streptosporangiaceae</taxon>
        <taxon>Nonomuraea</taxon>
    </lineage>
</organism>
<evidence type="ECO:0000313" key="2">
    <source>
        <dbReference type="EMBL" id="MBB5776225.1"/>
    </source>
</evidence>